<dbReference type="KEGG" id="gsn:YC6258_02129"/>
<organism evidence="1 2">
    <name type="scientific">Gynuella sunshinyii YC6258</name>
    <dbReference type="NCBI Taxonomy" id="1445510"/>
    <lineage>
        <taxon>Bacteria</taxon>
        <taxon>Pseudomonadati</taxon>
        <taxon>Pseudomonadota</taxon>
        <taxon>Gammaproteobacteria</taxon>
        <taxon>Oceanospirillales</taxon>
        <taxon>Saccharospirillaceae</taxon>
        <taxon>Gynuella</taxon>
    </lineage>
</organism>
<name>A0A0C5VHM3_9GAMM</name>
<gene>
    <name evidence="1" type="ORF">YC6258_02129</name>
</gene>
<dbReference type="Proteomes" id="UP000032266">
    <property type="component" value="Chromosome"/>
</dbReference>
<dbReference type="HOGENOM" id="CLU_2601162_0_0_6"/>
<proteinExistence type="predicted"/>
<dbReference type="AlphaFoldDB" id="A0A0C5VHM3"/>
<evidence type="ECO:0000313" key="1">
    <source>
        <dbReference type="EMBL" id="AJQ94167.1"/>
    </source>
</evidence>
<dbReference type="RefSeq" id="WP_044616755.1">
    <property type="nucleotide sequence ID" value="NZ_CP007142.1"/>
</dbReference>
<evidence type="ECO:0000313" key="2">
    <source>
        <dbReference type="Proteomes" id="UP000032266"/>
    </source>
</evidence>
<protein>
    <submittedName>
        <fullName evidence="1">Uncharacterized protein</fullName>
    </submittedName>
</protein>
<dbReference type="EMBL" id="CP007142">
    <property type="protein sequence ID" value="AJQ94167.1"/>
    <property type="molecule type" value="Genomic_DNA"/>
</dbReference>
<reference evidence="1 2" key="1">
    <citation type="submission" date="2014-01" db="EMBL/GenBank/DDBJ databases">
        <title>Full genme sequencing of cellulolytic bacterium Gynuella sunshinyii YC6258T gen. nov., sp. nov.</title>
        <authorList>
            <person name="Khan H."/>
            <person name="Chung E.J."/>
            <person name="Chung Y.R."/>
        </authorList>
    </citation>
    <scope>NUCLEOTIDE SEQUENCE [LARGE SCALE GENOMIC DNA]</scope>
    <source>
        <strain evidence="1 2">YC6258</strain>
    </source>
</reference>
<sequence>MTTDSTPTSSTSFNLSQLELIKRDLCTTITTLNGGQAIALMLAESDDETTANVARAAYGFLQHLHVQMDSIYSALGDIR</sequence>
<keyword evidence="2" id="KW-1185">Reference proteome</keyword>
<accession>A0A0C5VHM3</accession>